<evidence type="ECO:0000256" key="1">
    <source>
        <dbReference type="ARBA" id="ARBA00006738"/>
    </source>
</evidence>
<evidence type="ECO:0000313" key="3">
    <source>
        <dbReference type="EMBL" id="PIU02458.1"/>
    </source>
</evidence>
<dbReference type="CDD" id="cd20736">
    <property type="entry name" value="PoNe_Nuclease"/>
    <property type="match status" value="1"/>
</dbReference>
<organism evidence="3 4">
    <name type="scientific">Candidatus Shapirobacteria bacterium CG09_land_8_20_14_0_10_49_15</name>
    <dbReference type="NCBI Taxonomy" id="1974482"/>
    <lineage>
        <taxon>Bacteria</taxon>
        <taxon>Candidatus Shapironibacteriota</taxon>
    </lineage>
</organism>
<dbReference type="InterPro" id="IPR011856">
    <property type="entry name" value="tRNA_endonuc-like_dom_sf"/>
</dbReference>
<dbReference type="HAMAP" id="MF_00048">
    <property type="entry name" value="UPF0102"/>
    <property type="match status" value="1"/>
</dbReference>
<dbReference type="InterPro" id="IPR003509">
    <property type="entry name" value="UPF0102_YraN-like"/>
</dbReference>
<dbReference type="InterPro" id="IPR011335">
    <property type="entry name" value="Restrct_endonuc-II-like"/>
</dbReference>
<evidence type="ECO:0000313" key="4">
    <source>
        <dbReference type="Proteomes" id="UP000231214"/>
    </source>
</evidence>
<reference evidence="4" key="1">
    <citation type="submission" date="2017-09" db="EMBL/GenBank/DDBJ databases">
        <title>Depth-based differentiation of microbial function through sediment-hosted aquifers and enrichment of novel symbionts in the deep terrestrial subsurface.</title>
        <authorList>
            <person name="Probst A.J."/>
            <person name="Ladd B."/>
            <person name="Jarett J.K."/>
            <person name="Geller-Mcgrath D.E."/>
            <person name="Sieber C.M.K."/>
            <person name="Emerson J.B."/>
            <person name="Anantharaman K."/>
            <person name="Thomas B.C."/>
            <person name="Malmstrom R."/>
            <person name="Stieglmeier M."/>
            <person name="Klingl A."/>
            <person name="Woyke T."/>
            <person name="Ryan C.M."/>
            <person name="Banfield J.F."/>
        </authorList>
    </citation>
    <scope>NUCLEOTIDE SEQUENCE [LARGE SCALE GENOMIC DNA]</scope>
</reference>
<dbReference type="AlphaFoldDB" id="A0A2M6XBR6"/>
<sequence>MKQFNYQTGQRGENLAAAYLAQKGYRIIQKNFRTRFGEIDLIASQNQKLIFVEVKLKVGTQLGTPEEMISRHKINQVRQTATRFLLANPQLAKQYPQQRIDAVCIVIDQGKTIIKHYENIDGN</sequence>
<comment type="similarity">
    <text evidence="1 2">Belongs to the UPF0102 family.</text>
</comment>
<dbReference type="Gene3D" id="3.40.1350.10">
    <property type="match status" value="1"/>
</dbReference>
<accession>A0A2M6XBR6</accession>
<dbReference type="PANTHER" id="PTHR34039">
    <property type="entry name" value="UPF0102 PROTEIN YRAN"/>
    <property type="match status" value="1"/>
</dbReference>
<dbReference type="Pfam" id="PF02021">
    <property type="entry name" value="UPF0102"/>
    <property type="match status" value="1"/>
</dbReference>
<gene>
    <name evidence="3" type="ORF">COT66_00120</name>
</gene>
<proteinExistence type="inferred from homology"/>
<dbReference type="PANTHER" id="PTHR34039:SF1">
    <property type="entry name" value="UPF0102 PROTEIN YRAN"/>
    <property type="match status" value="1"/>
</dbReference>
<protein>
    <recommendedName>
        <fullName evidence="2">UPF0102 protein COT66_00120</fullName>
    </recommendedName>
</protein>
<dbReference type="NCBIfam" id="TIGR00252">
    <property type="entry name" value="YraN family protein"/>
    <property type="match status" value="1"/>
</dbReference>
<dbReference type="Proteomes" id="UP000231214">
    <property type="component" value="Unassembled WGS sequence"/>
</dbReference>
<dbReference type="GO" id="GO:0003676">
    <property type="term" value="F:nucleic acid binding"/>
    <property type="evidence" value="ECO:0007669"/>
    <property type="project" value="InterPro"/>
</dbReference>
<comment type="caution">
    <text evidence="3">The sequence shown here is derived from an EMBL/GenBank/DDBJ whole genome shotgun (WGS) entry which is preliminary data.</text>
</comment>
<evidence type="ECO:0000256" key="2">
    <source>
        <dbReference type="HAMAP-Rule" id="MF_00048"/>
    </source>
</evidence>
<dbReference type="SUPFAM" id="SSF52980">
    <property type="entry name" value="Restriction endonuclease-like"/>
    <property type="match status" value="1"/>
</dbReference>
<name>A0A2M6XBR6_9BACT</name>
<dbReference type="EMBL" id="PEZK01000003">
    <property type="protein sequence ID" value="PIU02458.1"/>
    <property type="molecule type" value="Genomic_DNA"/>
</dbReference>
<dbReference type="NCBIfam" id="NF009150">
    <property type="entry name" value="PRK12497.1-3"/>
    <property type="match status" value="1"/>
</dbReference>